<feature type="signal peptide" evidence="8">
    <location>
        <begin position="1"/>
        <end position="17"/>
    </location>
</feature>
<dbReference type="InterPro" id="IPR036470">
    <property type="entry name" value="Elicitin_sf"/>
</dbReference>
<evidence type="ECO:0000256" key="4">
    <source>
        <dbReference type="ARBA" id="ARBA00022978"/>
    </source>
</evidence>
<keyword evidence="8" id="KW-0732">Signal</keyword>
<dbReference type="GO" id="GO:0005576">
    <property type="term" value="C:extracellular region"/>
    <property type="evidence" value="ECO:0007669"/>
    <property type="project" value="UniProtKB-SubCell"/>
</dbReference>
<dbReference type="Proteomes" id="UP001259832">
    <property type="component" value="Unassembled WGS sequence"/>
</dbReference>
<accession>A0AAD9LBC8</accession>
<sequence length="541" mass="55004">MKTAMFLLFATVGIVTAAQNETQSCDMGAIEGSLLPNGTQWHDSCATATGVDVFHMDTFPTKEEAKSVQQSRDCVNYLNQINQQANSNLQCEMTVGDQSINLGDLLTDLLKGQSSNKTKVAVVGSDSMSGSVSLSASDSGSESTSASESASGSESESASGSEEISSSSAEAQGSDSKSASKSAGVAVTATFSVIAAAATTTAFVSAAALVAAAAYSNAADCDMSKIESMLYPNATKGLADCENATGIDIFSVSQFPTTEQVTQLSQNVDCADYLNQINQVANSEIQCNVTIEGIPINLGTLIADFLTGKTGNESDSGSGSIEIPSDSASGSVASGSANLDSSASSAASASSKSTGSSDASSVQALSFVAYGVAATIFLAALALVAAATATDCDLDAIHTTLSTNSTTKTDLDKYEPKCKSDTGYDIFDVSKGFPTSAQSKKAQKSSACSNLVNIVNSQANIDTQCSVTFNGTTVTYGHLISNFLDGRTYNQTANVTKPAEESDSGSSESDSTSGSGSSDASTTAISFMAYGAIAAIAVALR</sequence>
<evidence type="ECO:0000313" key="9">
    <source>
        <dbReference type="EMBL" id="KAK1930186.1"/>
    </source>
</evidence>
<keyword evidence="3" id="KW-0964">Secreted</keyword>
<keyword evidence="10" id="KW-1185">Reference proteome</keyword>
<dbReference type="InterPro" id="IPR002200">
    <property type="entry name" value="Elicitin"/>
</dbReference>
<keyword evidence="7" id="KW-0812">Transmembrane</keyword>
<evidence type="ECO:0000256" key="5">
    <source>
        <dbReference type="ARBA" id="ARBA00023157"/>
    </source>
</evidence>
<feature type="region of interest" description="Disordered" evidence="6">
    <location>
        <begin position="313"/>
        <end position="334"/>
    </location>
</feature>
<gene>
    <name evidence="9" type="ORF">P3T76_014419</name>
</gene>
<feature type="transmembrane region" description="Helical" evidence="7">
    <location>
        <begin position="520"/>
        <end position="540"/>
    </location>
</feature>
<dbReference type="GO" id="GO:0052040">
    <property type="term" value="P:symbiont-mediated perturbation of host programmed cell death"/>
    <property type="evidence" value="ECO:0007669"/>
    <property type="project" value="UniProtKB-KW"/>
</dbReference>
<protein>
    <recommendedName>
        <fullName evidence="11">Elicitin</fullName>
    </recommendedName>
</protein>
<evidence type="ECO:0000256" key="1">
    <source>
        <dbReference type="ARBA" id="ARBA00004613"/>
    </source>
</evidence>
<name>A0AAD9LBC8_9STRA</name>
<comment type="subcellular location">
    <subcellularLocation>
        <location evidence="1">Secreted</location>
    </subcellularLocation>
</comment>
<evidence type="ECO:0000256" key="6">
    <source>
        <dbReference type="SAM" id="MobiDB-lite"/>
    </source>
</evidence>
<feature type="chain" id="PRO_5041920044" description="Elicitin" evidence="8">
    <location>
        <begin position="18"/>
        <end position="541"/>
    </location>
</feature>
<feature type="region of interest" description="Disordered" evidence="6">
    <location>
        <begin position="128"/>
        <end position="179"/>
    </location>
</feature>
<keyword evidence="7" id="KW-1133">Transmembrane helix</keyword>
<dbReference type="SMART" id="SM01187">
    <property type="entry name" value="Elicitin"/>
    <property type="match status" value="3"/>
</dbReference>
<proteinExistence type="inferred from homology"/>
<organism evidence="9 10">
    <name type="scientific">Phytophthora citrophthora</name>
    <dbReference type="NCBI Taxonomy" id="4793"/>
    <lineage>
        <taxon>Eukaryota</taxon>
        <taxon>Sar</taxon>
        <taxon>Stramenopiles</taxon>
        <taxon>Oomycota</taxon>
        <taxon>Peronosporomycetes</taxon>
        <taxon>Peronosporales</taxon>
        <taxon>Peronosporaceae</taxon>
        <taxon>Phytophthora</taxon>
    </lineage>
</organism>
<keyword evidence="7" id="KW-0472">Membrane</keyword>
<dbReference type="Pfam" id="PF00964">
    <property type="entry name" value="Elicitin"/>
    <property type="match status" value="3"/>
</dbReference>
<dbReference type="EMBL" id="JASMQC010000041">
    <property type="protein sequence ID" value="KAK1930186.1"/>
    <property type="molecule type" value="Genomic_DNA"/>
</dbReference>
<dbReference type="SUPFAM" id="SSF48647">
    <property type="entry name" value="Fungal elicitin"/>
    <property type="match status" value="3"/>
</dbReference>
<evidence type="ECO:0000256" key="2">
    <source>
        <dbReference type="ARBA" id="ARBA00009544"/>
    </source>
</evidence>
<feature type="compositionally biased region" description="Low complexity" evidence="6">
    <location>
        <begin position="504"/>
        <end position="518"/>
    </location>
</feature>
<feature type="compositionally biased region" description="Low complexity" evidence="6">
    <location>
        <begin position="325"/>
        <end position="334"/>
    </location>
</feature>
<dbReference type="Gene3D" id="1.10.239.10">
    <property type="entry name" value="Elicitin domain"/>
    <property type="match status" value="3"/>
</dbReference>
<evidence type="ECO:0000313" key="10">
    <source>
        <dbReference type="Proteomes" id="UP001259832"/>
    </source>
</evidence>
<keyword evidence="4" id="KW-0928">Hypersensitive response elicitation</keyword>
<evidence type="ECO:0008006" key="11">
    <source>
        <dbReference type="Google" id="ProtNLM"/>
    </source>
</evidence>
<evidence type="ECO:0000256" key="8">
    <source>
        <dbReference type="SAM" id="SignalP"/>
    </source>
</evidence>
<evidence type="ECO:0000256" key="3">
    <source>
        <dbReference type="ARBA" id="ARBA00022525"/>
    </source>
</evidence>
<reference evidence="9" key="1">
    <citation type="submission" date="2023-08" db="EMBL/GenBank/DDBJ databases">
        <title>Reference Genome Resource for the Citrus Pathogen Phytophthora citrophthora.</title>
        <authorList>
            <person name="Moller H."/>
            <person name="Coetzee B."/>
            <person name="Rose L.J."/>
            <person name="Van Niekerk J.M."/>
        </authorList>
    </citation>
    <scope>NUCLEOTIDE SEQUENCE</scope>
    <source>
        <strain evidence="9">STE-U-9442</strain>
    </source>
</reference>
<feature type="region of interest" description="Disordered" evidence="6">
    <location>
        <begin position="495"/>
        <end position="518"/>
    </location>
</feature>
<dbReference type="AlphaFoldDB" id="A0AAD9LBC8"/>
<comment type="similarity">
    <text evidence="2">Belongs to the elicitin family.</text>
</comment>
<evidence type="ECO:0000256" key="7">
    <source>
        <dbReference type="SAM" id="Phobius"/>
    </source>
</evidence>
<comment type="caution">
    <text evidence="9">The sequence shown here is derived from an EMBL/GenBank/DDBJ whole genome shotgun (WGS) entry which is preliminary data.</text>
</comment>
<keyword evidence="5" id="KW-1015">Disulfide bond</keyword>